<keyword evidence="1" id="KW-1133">Transmembrane helix</keyword>
<sequence>MISFGIIVELILADFSKRSFIISVLFIVFGLNGITLK</sequence>
<dbReference type="AlphaFoldDB" id="A0A3P8CCG6"/>
<reference evidence="2 3" key="1">
    <citation type="submission" date="2018-11" db="EMBL/GenBank/DDBJ databases">
        <authorList>
            <consortium name="Pathogen Informatics"/>
        </authorList>
    </citation>
    <scope>NUCLEOTIDE SEQUENCE [LARGE SCALE GENOMIC DNA]</scope>
    <source>
        <strain>Denwood</strain>
        <strain evidence="3">Zambia</strain>
    </source>
</reference>
<dbReference type="EMBL" id="UZAL01028029">
    <property type="protein sequence ID" value="VDP37847.1"/>
    <property type="molecule type" value="Genomic_DNA"/>
</dbReference>
<evidence type="ECO:0000313" key="3">
    <source>
        <dbReference type="Proteomes" id="UP000269396"/>
    </source>
</evidence>
<accession>A0A3P8CCG6</accession>
<name>A0A3P8CCG6_9TREM</name>
<dbReference type="Proteomes" id="UP000269396">
    <property type="component" value="Unassembled WGS sequence"/>
</dbReference>
<evidence type="ECO:0000256" key="1">
    <source>
        <dbReference type="SAM" id="Phobius"/>
    </source>
</evidence>
<evidence type="ECO:0000313" key="2">
    <source>
        <dbReference type="EMBL" id="VDP37847.1"/>
    </source>
</evidence>
<keyword evidence="3" id="KW-1185">Reference proteome</keyword>
<protein>
    <submittedName>
        <fullName evidence="2">Uncharacterized protein</fullName>
    </submittedName>
</protein>
<gene>
    <name evidence="2" type="ORF">SMTD_LOCUS7161</name>
</gene>
<feature type="transmembrane region" description="Helical" evidence="1">
    <location>
        <begin position="20"/>
        <end position="36"/>
    </location>
</feature>
<organism evidence="2 3">
    <name type="scientific">Schistosoma mattheei</name>
    <dbReference type="NCBI Taxonomy" id="31246"/>
    <lineage>
        <taxon>Eukaryota</taxon>
        <taxon>Metazoa</taxon>
        <taxon>Spiralia</taxon>
        <taxon>Lophotrochozoa</taxon>
        <taxon>Platyhelminthes</taxon>
        <taxon>Trematoda</taxon>
        <taxon>Digenea</taxon>
        <taxon>Strigeidida</taxon>
        <taxon>Schistosomatoidea</taxon>
        <taxon>Schistosomatidae</taxon>
        <taxon>Schistosoma</taxon>
    </lineage>
</organism>
<keyword evidence="1" id="KW-0812">Transmembrane</keyword>
<keyword evidence="1" id="KW-0472">Membrane</keyword>
<proteinExistence type="predicted"/>